<proteinExistence type="predicted"/>
<dbReference type="InterPro" id="IPR001119">
    <property type="entry name" value="SLH_dom"/>
</dbReference>
<feature type="chain" id="PRO_5046504039" evidence="1">
    <location>
        <begin position="27"/>
        <end position="1405"/>
    </location>
</feature>
<comment type="caution">
    <text evidence="3">The sequence shown here is derived from an EMBL/GenBank/DDBJ whole genome shotgun (WGS) entry which is preliminary data.</text>
</comment>
<gene>
    <name evidence="3" type="ORF">KQI68_02900</name>
</gene>
<feature type="domain" description="SLH" evidence="2">
    <location>
        <begin position="1243"/>
        <end position="1306"/>
    </location>
</feature>
<feature type="signal peptide" evidence="1">
    <location>
        <begin position="1"/>
        <end position="26"/>
    </location>
</feature>
<accession>A0ABS6FF31</accession>
<evidence type="ECO:0000313" key="3">
    <source>
        <dbReference type="EMBL" id="MBU5668782.1"/>
    </source>
</evidence>
<dbReference type="EMBL" id="JAHLQO010000002">
    <property type="protein sequence ID" value="MBU5668782.1"/>
    <property type="molecule type" value="Genomic_DNA"/>
</dbReference>
<dbReference type="RefSeq" id="WP_216548628.1">
    <property type="nucleotide sequence ID" value="NZ_JAHLQO010000002.1"/>
</dbReference>
<dbReference type="Pfam" id="PF00395">
    <property type="entry name" value="SLH"/>
    <property type="match status" value="2"/>
</dbReference>
<evidence type="ECO:0000256" key="1">
    <source>
        <dbReference type="SAM" id="SignalP"/>
    </source>
</evidence>
<sequence>MRKRFTAFGLAFITLSQVFVPTTAIANNNELEKGLNHNDLREYESNYIDKTEGNLYSGGINYNKSKNLLNNLDIDNIVENEVINDNNILNIYFDANGGYFSSLNKKDKQILTKQIKSGDSLTELVEEPINENKTFIGWGIKGEAYNNLVPINHNHLNNVTDSNTFYAIWIDDVIQQNGIEKPTHVPKNYVKVYFDMTDKVLGKREEKNKTFWVNPEKEVSFEVRQPSGKGIKVKGQQLEWRFIEWINHNSVEDFKIKYGIYNKNLDGQIGTISGKFTKDTIFEAKYSIISEQILIPIILKQPYVVPVGTQLYVHNMVKNKYGSNGYDYIFPKETEFYGFENEYEARPFIISNEPKTINMKVSAQYKTIYNRPHKIQSINAQLIYVDHVVPQTDSNKPLVPDNYVQVTFEPTEKGTLDANRIYWVNPKEKVNITIPNPRANENYKFIGWNINNAEETFDTSKPYKFENNTTIIASYELTKNIISFDPKEQIKTPEGYVKILFEAEKGLKLLENKAYFVMKNNGIKLDNADIVKPRVDAETGYKFISWDKDDDFEIKNVDVIVKAKSEELKDLIPKSDGVKKPEGYVSVRFEVEGDGGKINEGEVVEYYVNPNKSVAIKQPNTSNEIGYKPVNWSRDTSQATNYTDEETIIKGTFEKLEDIIPLKDSNGKMNIKPNGYITVTFSAVDHGTLEGDKVFYINPKNEIILKDYAPQLSPNTGYEFIGWDREISKPIKFNDGDVISAKYNELADILTEAKPGYVKVEFISDGNGSFEGGHKVYFVNSTKEVDLSKFANEIVKKANIGYEVRDWDKEITKKKYKENTVYTYKFSPLADVLTEAKPGYVKVEFISDENGSFEGGNKVYFVNPTKEVDLAKLANEIVKKPNIGYEGGNWDKEITKKKYKEDTVYTYKFTPLADILTEAKPGYVKVEFISDENGSFEGGNKVYFVNPNKKIKANSGEFKIPRPIANKNYEFDRWSEELSEEIKSDKIFKAIFKPIKVSMTYEANDKTSGVVPEANFYNIGTKVKISEINNLSRENHAFKAWQIDGKEYAPGEEFEITKDTIAKAIWKVNSYKVIFETQGGEKIHPIVVNHDEKIGEIKIPNREGFKFTGWVLDGKNFDTNKDKVTKNITLVAQYIPIKKEETKENNKFIEEKETINKIQNNWDDYLVNNSNSSEKITKVYTNNEVKVSTEINQKSSKPTYKIEKNFMQGYSDEFRPKDRLTRAEAAQILANVLINDGFKLKEDFKISYSDVGDEWYTEAIKIVTEAKIFNGYEDGSFKPQNKITRAEWIVTLKRFKNISDKVGNEMKLKEGHWATKDIEAASNSGWLNIYKEGKVKFNPDEFITREEVAAVSNRAFDRVVDKKYIRENVKNLISYKDIDDNMWSYYDIICASNTFTVSEDSYISK</sequence>
<dbReference type="Pfam" id="PF09479">
    <property type="entry name" value="Flg_new"/>
    <property type="match status" value="3"/>
</dbReference>
<feature type="domain" description="SLH" evidence="2">
    <location>
        <begin position="1309"/>
        <end position="1366"/>
    </location>
</feature>
<evidence type="ECO:0000313" key="4">
    <source>
        <dbReference type="Proteomes" id="UP000783742"/>
    </source>
</evidence>
<keyword evidence="4" id="KW-1185">Reference proteome</keyword>
<dbReference type="PROSITE" id="PS51272">
    <property type="entry name" value="SLH"/>
    <property type="match status" value="2"/>
</dbReference>
<protein>
    <submittedName>
        <fullName evidence="3">InlB B-repeat-containing protein</fullName>
    </submittedName>
</protein>
<keyword evidence="1" id="KW-0732">Signal</keyword>
<evidence type="ECO:0000259" key="2">
    <source>
        <dbReference type="PROSITE" id="PS51272"/>
    </source>
</evidence>
<dbReference type="Proteomes" id="UP000783742">
    <property type="component" value="Unassembled WGS sequence"/>
</dbReference>
<reference evidence="3 4" key="1">
    <citation type="submission" date="2021-06" db="EMBL/GenBank/DDBJ databases">
        <authorList>
            <person name="Sun Q."/>
            <person name="Li D."/>
        </authorList>
    </citation>
    <scope>NUCLEOTIDE SEQUENCE [LARGE SCALE GENOMIC DNA]</scope>
    <source>
        <strain evidence="3 4">MSJ-1</strain>
    </source>
</reference>
<dbReference type="InterPro" id="IPR013378">
    <property type="entry name" value="InlB-like_B-rpt"/>
</dbReference>
<organism evidence="3 4">
    <name type="scientific">Peptoniphilus ovalis</name>
    <dbReference type="NCBI Taxonomy" id="2841503"/>
    <lineage>
        <taxon>Bacteria</taxon>
        <taxon>Bacillati</taxon>
        <taxon>Bacillota</taxon>
        <taxon>Tissierellia</taxon>
        <taxon>Tissierellales</taxon>
        <taxon>Peptoniphilaceae</taxon>
        <taxon>Peptoniphilus</taxon>
    </lineage>
</organism>
<name>A0ABS6FF31_9FIRM</name>